<organism evidence="2">
    <name type="scientific">uncultured Chloroflexota bacterium</name>
    <dbReference type="NCBI Taxonomy" id="166587"/>
    <lineage>
        <taxon>Bacteria</taxon>
        <taxon>Bacillati</taxon>
        <taxon>Chloroflexota</taxon>
        <taxon>environmental samples</taxon>
    </lineage>
</organism>
<dbReference type="Gene3D" id="3.20.20.190">
    <property type="entry name" value="Phosphatidylinositol (PI) phosphodiesterase"/>
    <property type="match status" value="1"/>
</dbReference>
<dbReference type="SUPFAM" id="SSF51695">
    <property type="entry name" value="PLC-like phosphodiesterases"/>
    <property type="match status" value="1"/>
</dbReference>
<gene>
    <name evidence="2" type="ORF">AVDCRST_MAG77-2346</name>
</gene>
<proteinExistence type="predicted"/>
<reference evidence="2" key="1">
    <citation type="submission" date="2020-02" db="EMBL/GenBank/DDBJ databases">
        <authorList>
            <person name="Meier V. D."/>
        </authorList>
    </citation>
    <scope>NUCLEOTIDE SEQUENCE</scope>
    <source>
        <strain evidence="2">AVDCRST_MAG77</strain>
    </source>
</reference>
<dbReference type="PANTHER" id="PTHR46211:SF14">
    <property type="entry name" value="GLYCEROPHOSPHODIESTER PHOSPHODIESTERASE"/>
    <property type="match status" value="1"/>
</dbReference>
<dbReference type="EC" id="3.1.4.46" evidence="2"/>
<dbReference type="InterPro" id="IPR017946">
    <property type="entry name" value="PLC-like_Pdiesterase_TIM-brl"/>
</dbReference>
<dbReference type="GO" id="GO:0006629">
    <property type="term" value="P:lipid metabolic process"/>
    <property type="evidence" value="ECO:0007669"/>
    <property type="project" value="InterPro"/>
</dbReference>
<dbReference type="PANTHER" id="PTHR46211">
    <property type="entry name" value="GLYCEROPHOSPHORYL DIESTER PHOSPHODIESTERASE"/>
    <property type="match status" value="1"/>
</dbReference>
<dbReference type="GO" id="GO:0008889">
    <property type="term" value="F:glycerophosphodiester phosphodiesterase activity"/>
    <property type="evidence" value="ECO:0007669"/>
    <property type="project" value="UniProtKB-EC"/>
</dbReference>
<dbReference type="InterPro" id="IPR030395">
    <property type="entry name" value="GP_PDE_dom"/>
</dbReference>
<evidence type="ECO:0000259" key="1">
    <source>
        <dbReference type="PROSITE" id="PS51704"/>
    </source>
</evidence>
<dbReference type="PROSITE" id="PS51704">
    <property type="entry name" value="GP_PDE"/>
    <property type="match status" value="1"/>
</dbReference>
<protein>
    <submittedName>
        <fullName evidence="2">Glycerophosphoryl diester phosphodiesterase</fullName>
        <ecNumber evidence="2">3.1.4.46</ecNumber>
    </submittedName>
</protein>
<dbReference type="AlphaFoldDB" id="A0A6J4IM44"/>
<accession>A0A6J4IM44</accession>
<name>A0A6J4IM44_9CHLR</name>
<dbReference type="EMBL" id="CADCTC010000143">
    <property type="protein sequence ID" value="CAA9256349.1"/>
    <property type="molecule type" value="Genomic_DNA"/>
</dbReference>
<evidence type="ECO:0000313" key="2">
    <source>
        <dbReference type="EMBL" id="CAA9256349.1"/>
    </source>
</evidence>
<dbReference type="Pfam" id="PF03009">
    <property type="entry name" value="GDPD"/>
    <property type="match status" value="1"/>
</dbReference>
<keyword evidence="2" id="KW-0378">Hydrolase</keyword>
<sequence>MLLFGHRGARGEAPENTLAGFRHARGVGVAAFELDVRLTADDKLAVIHDATVDRTTNESGPVSDFTAAQLAELDARANHPEWPERVGVPLLSEVLDGFADQVRFAIEIKTDAPERLELVCAAVVAHIERYAVAETVAVTSFDPVALEIMRRIAPALPRAFIGAFDTPAFLETALRLECRQADVQLSRGSAEVVRQAQSHGLRVVGWQGNTTENLAALIEWGVDGITSDYPTQALAYLREHGKTATAWGHDEALK</sequence>
<feature type="domain" description="GP-PDE" evidence="1">
    <location>
        <begin position="1"/>
        <end position="237"/>
    </location>
</feature>